<evidence type="ECO:0000256" key="1">
    <source>
        <dbReference type="SAM" id="MobiDB-lite"/>
    </source>
</evidence>
<feature type="region of interest" description="Disordered" evidence="1">
    <location>
        <begin position="158"/>
        <end position="179"/>
    </location>
</feature>
<evidence type="ECO:0000313" key="3">
    <source>
        <dbReference type="Proteomes" id="UP000596742"/>
    </source>
</evidence>
<name>A0A8B6H3K9_MYTGA</name>
<organism evidence="2 3">
    <name type="scientific">Mytilus galloprovincialis</name>
    <name type="common">Mediterranean mussel</name>
    <dbReference type="NCBI Taxonomy" id="29158"/>
    <lineage>
        <taxon>Eukaryota</taxon>
        <taxon>Metazoa</taxon>
        <taxon>Spiralia</taxon>
        <taxon>Lophotrochozoa</taxon>
        <taxon>Mollusca</taxon>
        <taxon>Bivalvia</taxon>
        <taxon>Autobranchia</taxon>
        <taxon>Pteriomorphia</taxon>
        <taxon>Mytilida</taxon>
        <taxon>Mytiloidea</taxon>
        <taxon>Mytilidae</taxon>
        <taxon>Mytilinae</taxon>
        <taxon>Mytilus</taxon>
    </lineage>
</organism>
<protein>
    <submittedName>
        <fullName evidence="2">Uncharacterized protein</fullName>
    </submittedName>
</protein>
<accession>A0A8B6H3K9</accession>
<feature type="region of interest" description="Disordered" evidence="1">
    <location>
        <begin position="75"/>
        <end position="99"/>
    </location>
</feature>
<dbReference type="Proteomes" id="UP000596742">
    <property type="component" value="Unassembled WGS sequence"/>
</dbReference>
<sequence>MYSSQTTVASNWSKDERSQKDTFNWAMEMMSHGQYLPLKSQASLNLEDLQYSTKITGDSQQVTEKVVKCWRSEKDRRKIPKQKPNNTTNESEGAPDNVIPTDEAECQTAVTGDNRKEILREEVRAAWVACCTDAVAMGNSVHERWTSHRLSTINQQETEDYDNYNNRSTPQATSDYQHQEDKKLYKTENKGKVSELNFKVLGDCNC</sequence>
<proteinExistence type="predicted"/>
<evidence type="ECO:0000313" key="2">
    <source>
        <dbReference type="EMBL" id="VDI73279.1"/>
    </source>
</evidence>
<dbReference type="AlphaFoldDB" id="A0A8B6H3K9"/>
<gene>
    <name evidence="2" type="ORF">MGAL_10B086467</name>
</gene>
<reference evidence="2" key="1">
    <citation type="submission" date="2018-11" db="EMBL/GenBank/DDBJ databases">
        <authorList>
            <person name="Alioto T."/>
            <person name="Alioto T."/>
        </authorList>
    </citation>
    <scope>NUCLEOTIDE SEQUENCE</scope>
</reference>
<keyword evidence="3" id="KW-1185">Reference proteome</keyword>
<dbReference type="EMBL" id="UYJE01009408">
    <property type="protein sequence ID" value="VDI73279.1"/>
    <property type="molecule type" value="Genomic_DNA"/>
</dbReference>
<feature type="compositionally biased region" description="Polar residues" evidence="1">
    <location>
        <begin position="163"/>
        <end position="176"/>
    </location>
</feature>
<comment type="caution">
    <text evidence="2">The sequence shown here is derived from an EMBL/GenBank/DDBJ whole genome shotgun (WGS) entry which is preliminary data.</text>
</comment>